<comment type="similarity">
    <text evidence="2">Belongs to the glycosyl hydrolase 3 family.</text>
</comment>
<evidence type="ECO:0000313" key="8">
    <source>
        <dbReference type="EMBL" id="GGK28512.1"/>
    </source>
</evidence>
<comment type="catalytic activity">
    <reaction evidence="1">
        <text>Hydrolysis of terminal non-reducing N-acetyl-D-hexosamine residues in N-acetyl-beta-D-hexosaminides.</text>
        <dbReference type="EC" id="3.2.1.52"/>
    </reaction>
</comment>
<dbReference type="SUPFAM" id="SSF51445">
    <property type="entry name" value="(Trans)glycosidases"/>
    <property type="match status" value="1"/>
</dbReference>
<dbReference type="Pfam" id="PF00933">
    <property type="entry name" value="Glyco_hydro_3"/>
    <property type="match status" value="1"/>
</dbReference>
<protein>
    <recommendedName>
        <fullName evidence="3">beta-N-acetylhexosaminidase</fullName>
        <ecNumber evidence="3">3.2.1.52</ecNumber>
    </recommendedName>
</protein>
<dbReference type="InterPro" id="IPR050226">
    <property type="entry name" value="NagZ_Beta-hexosaminidase"/>
</dbReference>
<reference evidence="8" key="1">
    <citation type="journal article" date="2014" name="Int. J. Syst. Evol. Microbiol.">
        <title>Complete genome sequence of Corynebacterium casei LMG S-19264T (=DSM 44701T), isolated from a smear-ripened cheese.</title>
        <authorList>
            <consortium name="US DOE Joint Genome Institute (JGI-PGF)"/>
            <person name="Walter F."/>
            <person name="Albersmeier A."/>
            <person name="Kalinowski J."/>
            <person name="Ruckert C."/>
        </authorList>
    </citation>
    <scope>NUCLEOTIDE SEQUENCE</scope>
    <source>
        <strain evidence="8">JCM 3091</strain>
    </source>
</reference>
<organism evidence="8 9">
    <name type="scientific">Pilimelia terevasa</name>
    <dbReference type="NCBI Taxonomy" id="53372"/>
    <lineage>
        <taxon>Bacteria</taxon>
        <taxon>Bacillati</taxon>
        <taxon>Actinomycetota</taxon>
        <taxon>Actinomycetes</taxon>
        <taxon>Micromonosporales</taxon>
        <taxon>Micromonosporaceae</taxon>
        <taxon>Pilimelia</taxon>
    </lineage>
</organism>
<evidence type="ECO:0000256" key="3">
    <source>
        <dbReference type="ARBA" id="ARBA00012663"/>
    </source>
</evidence>
<dbReference type="Gene3D" id="3.20.20.300">
    <property type="entry name" value="Glycoside hydrolase, family 3, N-terminal domain"/>
    <property type="match status" value="1"/>
</dbReference>
<dbReference type="Proteomes" id="UP000662200">
    <property type="component" value="Unassembled WGS sequence"/>
</dbReference>
<dbReference type="InterPro" id="IPR036962">
    <property type="entry name" value="Glyco_hydro_3_N_sf"/>
</dbReference>
<keyword evidence="5" id="KW-0326">Glycosidase</keyword>
<dbReference type="EC" id="3.2.1.52" evidence="3"/>
<dbReference type="RefSeq" id="WP_189114109.1">
    <property type="nucleotide sequence ID" value="NZ_BMQC01000006.1"/>
</dbReference>
<dbReference type="PANTHER" id="PTHR30480:SF13">
    <property type="entry name" value="BETA-HEXOSAMINIDASE"/>
    <property type="match status" value="1"/>
</dbReference>
<dbReference type="InterPro" id="IPR019800">
    <property type="entry name" value="Glyco_hydro_3_AS"/>
</dbReference>
<keyword evidence="6" id="KW-0732">Signal</keyword>
<feature type="chain" id="PRO_5035211611" description="beta-N-acetylhexosaminidase" evidence="6">
    <location>
        <begin position="27"/>
        <end position="560"/>
    </location>
</feature>
<dbReference type="InterPro" id="IPR001764">
    <property type="entry name" value="Glyco_hydro_3_N"/>
</dbReference>
<gene>
    <name evidence="8" type="ORF">GCM10010124_21460</name>
</gene>
<reference evidence="8" key="2">
    <citation type="submission" date="2020-09" db="EMBL/GenBank/DDBJ databases">
        <authorList>
            <person name="Sun Q."/>
            <person name="Ohkuma M."/>
        </authorList>
    </citation>
    <scope>NUCLEOTIDE SEQUENCE</scope>
    <source>
        <strain evidence="8">JCM 3091</strain>
    </source>
</reference>
<dbReference type="PROSITE" id="PS00775">
    <property type="entry name" value="GLYCOSYL_HYDROL_F3"/>
    <property type="match status" value="1"/>
</dbReference>
<evidence type="ECO:0000256" key="2">
    <source>
        <dbReference type="ARBA" id="ARBA00005336"/>
    </source>
</evidence>
<proteinExistence type="inferred from homology"/>
<keyword evidence="4" id="KW-0378">Hydrolase</keyword>
<comment type="caution">
    <text evidence="8">The sequence shown here is derived from an EMBL/GenBank/DDBJ whole genome shotgun (WGS) entry which is preliminary data.</text>
</comment>
<dbReference type="GO" id="GO:0005975">
    <property type="term" value="P:carbohydrate metabolic process"/>
    <property type="evidence" value="ECO:0007669"/>
    <property type="project" value="InterPro"/>
</dbReference>
<dbReference type="PROSITE" id="PS51257">
    <property type="entry name" value="PROKAR_LIPOPROTEIN"/>
    <property type="match status" value="1"/>
</dbReference>
<dbReference type="EMBL" id="BMQC01000006">
    <property type="protein sequence ID" value="GGK28512.1"/>
    <property type="molecule type" value="Genomic_DNA"/>
</dbReference>
<dbReference type="GO" id="GO:0004563">
    <property type="term" value="F:beta-N-acetylhexosaminidase activity"/>
    <property type="evidence" value="ECO:0007669"/>
    <property type="project" value="UniProtKB-EC"/>
</dbReference>
<keyword evidence="9" id="KW-1185">Reference proteome</keyword>
<evidence type="ECO:0000313" key="9">
    <source>
        <dbReference type="Proteomes" id="UP000662200"/>
    </source>
</evidence>
<evidence type="ECO:0000256" key="5">
    <source>
        <dbReference type="ARBA" id="ARBA00023295"/>
    </source>
</evidence>
<sequence>MDISGRWVAGAALLAVALLGGCGGPAAPPAGTPAAPAAPGDAAARAAAALADEDLVGQVLMPFAYGADATAVSPGSVAANRASAGVDTAADMIARYRLGGLILTGQSADDPTAASQPTSNVDDPAQVRRLTDGLQRAARALPAGVPLLVGTDQEYGTVARIRTGVTALPSAMAFGAAARPAATRAAWRAAGAELAAMGVNVAFAPVADVHAAAPGGVIGSRSYGSTPEAVGGQVAAAVGGLRGAGVAATLKHFPGHGQTVVDSHADLPRLDRSLPALRSGDLPPFRAGIAAGAGLVMTGHLDLRAVDPGTPAAFSRPVVTGLLREQLGYDGVVVTDALNMAPARRWPPAEAALRALLAGNDLLLMPPDLPAVHAGLVAAVRDGRLPRDRLVASVARLLRLKQRWAAVRQPALSTLRGAAHQHAAAAVAAAAATVLRGRCGGPPLLAGPVTVTAAADQAPAAARLRAGLAARGVAVVPAGGVPVHVVGQGDDAADLRADAAVTVATDTPYVLAAARSPVLLATYSTTAAAMDAAAAVLVGAAAAPGRAPVAVPGLPRSTCG</sequence>
<feature type="signal peptide" evidence="6">
    <location>
        <begin position="1"/>
        <end position="26"/>
    </location>
</feature>
<evidence type="ECO:0000259" key="7">
    <source>
        <dbReference type="Pfam" id="PF00933"/>
    </source>
</evidence>
<dbReference type="InterPro" id="IPR017853">
    <property type="entry name" value="GH"/>
</dbReference>
<accession>A0A8J3BQD7</accession>
<dbReference type="PANTHER" id="PTHR30480">
    <property type="entry name" value="BETA-HEXOSAMINIDASE-RELATED"/>
    <property type="match status" value="1"/>
</dbReference>
<dbReference type="AlphaFoldDB" id="A0A8J3BQD7"/>
<evidence type="ECO:0000256" key="6">
    <source>
        <dbReference type="SAM" id="SignalP"/>
    </source>
</evidence>
<feature type="domain" description="Glycoside hydrolase family 3 N-terminal" evidence="7">
    <location>
        <begin position="87"/>
        <end position="400"/>
    </location>
</feature>
<evidence type="ECO:0000256" key="4">
    <source>
        <dbReference type="ARBA" id="ARBA00022801"/>
    </source>
</evidence>
<name>A0A8J3BQD7_9ACTN</name>
<evidence type="ECO:0000256" key="1">
    <source>
        <dbReference type="ARBA" id="ARBA00001231"/>
    </source>
</evidence>
<dbReference type="GO" id="GO:0009254">
    <property type="term" value="P:peptidoglycan turnover"/>
    <property type="evidence" value="ECO:0007669"/>
    <property type="project" value="TreeGrafter"/>
</dbReference>